<evidence type="ECO:0000313" key="1">
    <source>
        <dbReference type="EMBL" id="MBA8929507.1"/>
    </source>
</evidence>
<reference evidence="1 2" key="1">
    <citation type="submission" date="2020-08" db="EMBL/GenBank/DDBJ databases">
        <title>Genomic Encyclopedia of Archaeal and Bacterial Type Strains, Phase II (KMG-II): from individual species to whole genera.</title>
        <authorList>
            <person name="Goeker M."/>
        </authorList>
    </citation>
    <scope>NUCLEOTIDE SEQUENCE [LARGE SCALE GENOMIC DNA]</scope>
    <source>
        <strain evidence="1 2">DSM 43850</strain>
    </source>
</reference>
<evidence type="ECO:0000313" key="2">
    <source>
        <dbReference type="Proteomes" id="UP000517916"/>
    </source>
</evidence>
<comment type="caution">
    <text evidence="1">The sequence shown here is derived from an EMBL/GenBank/DDBJ whole genome shotgun (WGS) entry which is preliminary data.</text>
</comment>
<organism evidence="1 2">
    <name type="scientific">Kutzneria viridogrisea</name>
    <dbReference type="NCBI Taxonomy" id="47990"/>
    <lineage>
        <taxon>Bacteria</taxon>
        <taxon>Bacillati</taxon>
        <taxon>Actinomycetota</taxon>
        <taxon>Actinomycetes</taxon>
        <taxon>Pseudonocardiales</taxon>
        <taxon>Pseudonocardiaceae</taxon>
        <taxon>Kutzneria</taxon>
    </lineage>
</organism>
<dbReference type="EMBL" id="JACJID010000005">
    <property type="protein sequence ID" value="MBA8929507.1"/>
    <property type="molecule type" value="Genomic_DNA"/>
</dbReference>
<dbReference type="Proteomes" id="UP000517916">
    <property type="component" value="Unassembled WGS sequence"/>
</dbReference>
<proteinExistence type="predicted"/>
<dbReference type="RefSeq" id="WP_182839421.1">
    <property type="nucleotide sequence ID" value="NZ_BAAABQ010000017.1"/>
</dbReference>
<gene>
    <name evidence="1" type="ORF">BC739_006725</name>
</gene>
<keyword evidence="2" id="KW-1185">Reference proteome</keyword>
<name>A0ABR6BRJ1_9PSEU</name>
<protein>
    <submittedName>
        <fullName evidence="1">Uncharacterized protein</fullName>
    </submittedName>
</protein>
<sequence>MSWPGYQWPERDPYSYDGVRWLHKPLPPYVDIVVHSHTCPDGTLVECRSQWIPAVKRTVDRWWVGRYHVATSVRVDSNRVRPDFRWADARVTRPF</sequence>
<accession>A0ABR6BRJ1</accession>